<dbReference type="InterPro" id="IPR009045">
    <property type="entry name" value="Zn_M74/Hedgehog-like"/>
</dbReference>
<gene>
    <name evidence="2" type="ORF">AB432_003525</name>
</gene>
<dbReference type="GO" id="GO:0004180">
    <property type="term" value="F:carboxypeptidase activity"/>
    <property type="evidence" value="ECO:0007669"/>
    <property type="project" value="UniProtKB-KW"/>
</dbReference>
<dbReference type="Pfam" id="PF02557">
    <property type="entry name" value="VanY"/>
    <property type="match status" value="1"/>
</dbReference>
<dbReference type="InterPro" id="IPR052179">
    <property type="entry name" value="DD-CPase-like"/>
</dbReference>
<name>A0A2Z4MCG6_BREBE</name>
<keyword evidence="2" id="KW-0378">Hydrolase</keyword>
<dbReference type="SUPFAM" id="SSF55166">
    <property type="entry name" value="Hedgehog/DD-peptidase"/>
    <property type="match status" value="1"/>
</dbReference>
<feature type="domain" description="D-alanyl-D-alanine carboxypeptidase-like core" evidence="1">
    <location>
        <begin position="54"/>
        <end position="181"/>
    </location>
</feature>
<evidence type="ECO:0000313" key="3">
    <source>
        <dbReference type="Proteomes" id="UP000036061"/>
    </source>
</evidence>
<dbReference type="Proteomes" id="UP000036061">
    <property type="component" value="Chromosome"/>
</dbReference>
<dbReference type="InterPro" id="IPR003709">
    <property type="entry name" value="VanY-like_core_dom"/>
</dbReference>
<organism evidence="2 3">
    <name type="scientific">Brevibacillus brevis</name>
    <name type="common">Bacillus brevis</name>
    <dbReference type="NCBI Taxonomy" id="1393"/>
    <lineage>
        <taxon>Bacteria</taxon>
        <taxon>Bacillati</taxon>
        <taxon>Bacillota</taxon>
        <taxon>Bacilli</taxon>
        <taxon>Bacillales</taxon>
        <taxon>Paenibacillaceae</taxon>
        <taxon>Brevibacillus</taxon>
    </lineage>
</organism>
<dbReference type="PANTHER" id="PTHR34385">
    <property type="entry name" value="D-ALANYL-D-ALANINE CARBOXYPEPTIDASE"/>
    <property type="match status" value="1"/>
</dbReference>
<dbReference type="GO" id="GO:0006508">
    <property type="term" value="P:proteolysis"/>
    <property type="evidence" value="ECO:0007669"/>
    <property type="project" value="InterPro"/>
</dbReference>
<dbReference type="Gene3D" id="3.30.200.180">
    <property type="match status" value="1"/>
</dbReference>
<dbReference type="PANTHER" id="PTHR34385:SF1">
    <property type="entry name" value="PEPTIDOGLYCAN L-ALANYL-D-GLUTAMATE ENDOPEPTIDASE CWLK"/>
    <property type="match status" value="1"/>
</dbReference>
<evidence type="ECO:0000313" key="2">
    <source>
        <dbReference type="EMBL" id="AWX54163.1"/>
    </source>
</evidence>
<dbReference type="CDD" id="cd14849">
    <property type="entry name" value="DD-dipeptidase_VanXYc"/>
    <property type="match status" value="1"/>
</dbReference>
<reference evidence="2 3" key="1">
    <citation type="journal article" date="2015" name="Genome Announc.">
        <title>Draft Genome Sequence of Brevibacillus brevis DZQ7, a Plant Growth-Promoting Rhizobacterium with Broad-Spectrum Antimicrobial Activity.</title>
        <authorList>
            <person name="Hou Q."/>
            <person name="Wang C."/>
            <person name="Hou X."/>
            <person name="Xia Z."/>
            <person name="Ye J."/>
            <person name="Liu K."/>
            <person name="Liu H."/>
            <person name="Wang J."/>
            <person name="Guo H."/>
            <person name="Yu X."/>
            <person name="Yang Y."/>
            <person name="Du B."/>
            <person name="Ding Y."/>
        </authorList>
    </citation>
    <scope>NUCLEOTIDE SEQUENCE [LARGE SCALE GENOMIC DNA]</scope>
    <source>
        <strain evidence="2 3">DZQ7</strain>
    </source>
</reference>
<dbReference type="Gene3D" id="3.30.1380.10">
    <property type="match status" value="1"/>
</dbReference>
<evidence type="ECO:0000259" key="1">
    <source>
        <dbReference type="Pfam" id="PF02557"/>
    </source>
</evidence>
<keyword evidence="2" id="KW-0645">Protease</keyword>
<dbReference type="RefSeq" id="WP_048031058.1">
    <property type="nucleotide sequence ID" value="NZ_CP030117.1"/>
</dbReference>
<accession>A0A2Z4MCG6</accession>
<proteinExistence type="predicted"/>
<keyword evidence="2" id="KW-0121">Carboxypeptidase</keyword>
<dbReference type="AlphaFoldDB" id="A0A2Z4MCG6"/>
<dbReference type="EMBL" id="CP030117">
    <property type="protein sequence ID" value="AWX54163.1"/>
    <property type="molecule type" value="Genomic_DNA"/>
</dbReference>
<sequence length="266" mass="30872">MTQPHVSTISLNSDNLHHGHLILVNRQYPIRWQTDDGILLNRMRLIDGAHNHMMLENTAAKMFAKLLKACNAEHTIVPVSGFRSEAEQKDIYDQSLLENGQLFTSQFVARPNESEHQTGLAIDVGEKKEEIDFICPSFPDHGVCRMFRQRASQYGFIKRYDKDKEQLTGISDEPWHFRYVGYPHAVLMEKLQFCLEEYIEYVKNYEFHQEHLLVDDESMEIYYVKATDTVTHIPIVAGESYEISGNNVDGFIITVFRQEARNERGE</sequence>
<protein>
    <submittedName>
        <fullName evidence="2">D-alanyl-D-alanine carboxypeptidase family protein</fullName>
    </submittedName>
</protein>